<evidence type="ECO:0000313" key="2">
    <source>
        <dbReference type="EMBL" id="TKK81700.1"/>
    </source>
</evidence>
<dbReference type="OrthoDB" id="1637728at2"/>
<dbReference type="PANTHER" id="PTHR14911">
    <property type="entry name" value="THUMP DOMAIN-CONTAINING"/>
    <property type="match status" value="1"/>
</dbReference>
<accession>A0A4U3M0A5</accession>
<dbReference type="Pfam" id="PF01170">
    <property type="entry name" value="UPF0020"/>
    <property type="match status" value="1"/>
</dbReference>
<keyword evidence="2" id="KW-0808">Transferase</keyword>
<dbReference type="InterPro" id="IPR029063">
    <property type="entry name" value="SAM-dependent_MTases_sf"/>
</dbReference>
<dbReference type="GO" id="GO:0030488">
    <property type="term" value="P:tRNA methylation"/>
    <property type="evidence" value="ECO:0007669"/>
    <property type="project" value="TreeGrafter"/>
</dbReference>
<keyword evidence="2" id="KW-0489">Methyltransferase</keyword>
<dbReference type="CDD" id="cd02440">
    <property type="entry name" value="AdoMet_MTases"/>
    <property type="match status" value="1"/>
</dbReference>
<dbReference type="Proteomes" id="UP000305836">
    <property type="component" value="Unassembled WGS sequence"/>
</dbReference>
<gene>
    <name evidence="2" type="ORF">FDA38_02370</name>
</gene>
<reference evidence="2 3" key="1">
    <citation type="submission" date="2019-04" db="EMBL/GenBank/DDBJ databases">
        <title>Kribbella sp. NEAU-THZ 27 nov., a novel actinomycete isolated from soil.</title>
        <authorList>
            <person name="Duan L."/>
        </authorList>
    </citation>
    <scope>NUCLEOTIDE SEQUENCE [LARGE SCALE GENOMIC DNA]</scope>
    <source>
        <strain evidence="3">NEAU-THZ27</strain>
    </source>
</reference>
<proteinExistence type="predicted"/>
<evidence type="ECO:0000259" key="1">
    <source>
        <dbReference type="Pfam" id="PF01170"/>
    </source>
</evidence>
<dbReference type="AlphaFoldDB" id="A0A4U3M0A5"/>
<dbReference type="Gene3D" id="3.40.50.150">
    <property type="entry name" value="Vaccinia Virus protein VP39"/>
    <property type="match status" value="1"/>
</dbReference>
<dbReference type="SUPFAM" id="SSF53335">
    <property type="entry name" value="S-adenosyl-L-methionine-dependent methyltransferases"/>
    <property type="match status" value="1"/>
</dbReference>
<dbReference type="EMBL" id="SZPZ01000001">
    <property type="protein sequence ID" value="TKK81700.1"/>
    <property type="molecule type" value="Genomic_DNA"/>
</dbReference>
<dbReference type="PANTHER" id="PTHR14911:SF13">
    <property type="entry name" value="TRNA (GUANINE(6)-N2)-METHYLTRANSFERASE THUMP3"/>
    <property type="match status" value="1"/>
</dbReference>
<sequence length="251" mass="27779">MPHLVLRTIDGAADLLQEELRTMPSVRSIRQLSAEAVECAVDGPWDELVACALYFTIAVRDAGGPAVEIPSLSWMRRFGRVERLPWSTNPVVAEVLVRLAKVRPGDRVVDPFCGTGTILRAVRRRAPGARVVGTDHDPRALKIATRNQAHNLVEAKADALPLKDSSVDRVVTNLPFGKQVGSHQLNRALYPAVVREVDRVLAGDGRAVLLTEDKRLLENAIQRHRALKVVRRRLLKYNGASPTAYVLTRTR</sequence>
<dbReference type="RefSeq" id="WP_137252411.1">
    <property type="nucleotide sequence ID" value="NZ_JBHSPQ010000004.1"/>
</dbReference>
<organism evidence="2 3">
    <name type="scientific">Kribbella jiaozuonensis</name>
    <dbReference type="NCBI Taxonomy" id="2575441"/>
    <lineage>
        <taxon>Bacteria</taxon>
        <taxon>Bacillati</taxon>
        <taxon>Actinomycetota</taxon>
        <taxon>Actinomycetes</taxon>
        <taxon>Propionibacteriales</taxon>
        <taxon>Kribbellaceae</taxon>
        <taxon>Kribbella</taxon>
    </lineage>
</organism>
<dbReference type="InterPro" id="IPR000241">
    <property type="entry name" value="RlmKL-like_Mtase"/>
</dbReference>
<feature type="domain" description="Ribosomal RNA large subunit methyltransferase K/L-like methyltransferase" evidence="1">
    <location>
        <begin position="87"/>
        <end position="230"/>
    </location>
</feature>
<comment type="caution">
    <text evidence="2">The sequence shown here is derived from an EMBL/GenBank/DDBJ whole genome shotgun (WGS) entry which is preliminary data.</text>
</comment>
<evidence type="ECO:0000313" key="3">
    <source>
        <dbReference type="Proteomes" id="UP000305836"/>
    </source>
</evidence>
<protein>
    <submittedName>
        <fullName evidence="2">Methyltransferase domain-containing protein</fullName>
    </submittedName>
</protein>
<name>A0A4U3M0A5_9ACTN</name>
<dbReference type="GO" id="GO:0016423">
    <property type="term" value="F:tRNA (guanine) methyltransferase activity"/>
    <property type="evidence" value="ECO:0007669"/>
    <property type="project" value="TreeGrafter"/>
</dbReference>
<keyword evidence="3" id="KW-1185">Reference proteome</keyword>